<dbReference type="GeneID" id="125418862"/>
<dbReference type="InterPro" id="IPR032675">
    <property type="entry name" value="LRR_dom_sf"/>
</dbReference>
<dbReference type="Pfam" id="PF20160">
    <property type="entry name" value="C-JID"/>
    <property type="match status" value="1"/>
</dbReference>
<dbReference type="PANTHER" id="PTHR11017:SF479">
    <property type="entry name" value="DISEASE RESISTANCE PROTEIN (TIR-NBS-LRR CLASS) FAMILY"/>
    <property type="match status" value="1"/>
</dbReference>
<sequence length="601" mass="70312">MGRQDNSEGEVLKMHDLLRQMGQGIVFDENKDPVNRSRLWNVKDVCRVLERKEDVKMSPTAFSKMDNLRFLKITHFYAGRNDIDYIEEEVRKRLHCPNGLESFASYERRYFHWDFYPLKYLPDDLSTENLVVLIMRGSQLELLWNADQPLELEKLKEIDLSFSKHLIQIPNLSLAINLQDIHLQDCTSLVHIPPFFHNLNKLRSLDMTNCKNLEYGIENLPNSLRDLTMDGTAIKRLPESIWELKYLKRLRLLRCTNLRKISEISNNMECLVEIILGKTKIEGLPKSFENLTALQGLGLVRCHKIKFLPNSLCKLLRLEKLILAKCSSLEELPPLPHGLDYLNITSCKRLKSIAELPLSLRHLKAEDCRSLETISSRWSPPNHDYNYLFTNCLKLDEDTRNNVIVKLTCLLSSPRPDDVRYFSHILYPGCEIPEWFSYRTDGGNSVDIHLPENWFELPLRFAFCIVFYGLCSKNGSLGLNLEYGFNFKTNTINSDDCLYSYYCNWFTFRIDRAIDRDHVYIFPTIELKPRLSEVFGPNWSSIYSNITEASFRLSFHGQKDQNILKAWVEAFRKRVSMKNRINDCGSDEEDCHSYWETLEEL</sequence>
<evidence type="ECO:0000259" key="3">
    <source>
        <dbReference type="Pfam" id="PF20160"/>
    </source>
</evidence>
<keyword evidence="4" id="KW-1185">Reference proteome</keyword>
<evidence type="ECO:0000313" key="4">
    <source>
        <dbReference type="Proteomes" id="UP001652623"/>
    </source>
</evidence>
<dbReference type="RefSeq" id="XP_060673887.1">
    <property type="nucleotide sequence ID" value="XM_060817904.1"/>
</dbReference>
<dbReference type="Gene3D" id="3.80.10.10">
    <property type="entry name" value="Ribonuclease Inhibitor"/>
    <property type="match status" value="2"/>
</dbReference>
<name>A0ABM4AAW5_ZIZJJ</name>
<feature type="domain" description="C-JID" evidence="3">
    <location>
        <begin position="428"/>
        <end position="469"/>
    </location>
</feature>
<keyword evidence="1" id="KW-0433">Leucine-rich repeat</keyword>
<accession>A0ABM4AAW5</accession>
<protein>
    <submittedName>
        <fullName evidence="5">Disease resistance-like protein CSA1</fullName>
    </submittedName>
</protein>
<evidence type="ECO:0000313" key="5">
    <source>
        <dbReference type="RefSeq" id="XP_060673887.1"/>
    </source>
</evidence>
<gene>
    <name evidence="5" type="primary">LOC125418862</name>
</gene>
<dbReference type="InterPro" id="IPR045344">
    <property type="entry name" value="C-JID"/>
</dbReference>
<dbReference type="Proteomes" id="UP001652623">
    <property type="component" value="Chromosome 6"/>
</dbReference>
<evidence type="ECO:0000256" key="1">
    <source>
        <dbReference type="ARBA" id="ARBA00022614"/>
    </source>
</evidence>
<organism evidence="4 5">
    <name type="scientific">Ziziphus jujuba</name>
    <name type="common">Chinese jujube</name>
    <name type="synonym">Ziziphus sativa</name>
    <dbReference type="NCBI Taxonomy" id="326968"/>
    <lineage>
        <taxon>Eukaryota</taxon>
        <taxon>Viridiplantae</taxon>
        <taxon>Streptophyta</taxon>
        <taxon>Embryophyta</taxon>
        <taxon>Tracheophyta</taxon>
        <taxon>Spermatophyta</taxon>
        <taxon>Magnoliopsida</taxon>
        <taxon>eudicotyledons</taxon>
        <taxon>Gunneridae</taxon>
        <taxon>Pentapetalae</taxon>
        <taxon>rosids</taxon>
        <taxon>fabids</taxon>
        <taxon>Rosales</taxon>
        <taxon>Rhamnaceae</taxon>
        <taxon>Paliureae</taxon>
        <taxon>Ziziphus</taxon>
    </lineage>
</organism>
<keyword evidence="2" id="KW-0677">Repeat</keyword>
<dbReference type="SUPFAM" id="SSF52058">
    <property type="entry name" value="L domain-like"/>
    <property type="match status" value="1"/>
</dbReference>
<reference evidence="5" key="1">
    <citation type="submission" date="2025-08" db="UniProtKB">
        <authorList>
            <consortium name="RefSeq"/>
        </authorList>
    </citation>
    <scope>IDENTIFICATION</scope>
    <source>
        <tissue evidence="5">Seedling</tissue>
    </source>
</reference>
<evidence type="ECO:0000256" key="2">
    <source>
        <dbReference type="ARBA" id="ARBA00022737"/>
    </source>
</evidence>
<dbReference type="InterPro" id="IPR044974">
    <property type="entry name" value="Disease_R_plants"/>
</dbReference>
<dbReference type="PANTHER" id="PTHR11017">
    <property type="entry name" value="LEUCINE-RICH REPEAT-CONTAINING PROTEIN"/>
    <property type="match status" value="1"/>
</dbReference>
<proteinExistence type="predicted"/>